<proteinExistence type="predicted"/>
<dbReference type="RefSeq" id="WP_054700437.1">
    <property type="nucleotide sequence ID" value="NZ_AZEE01000029.1"/>
</dbReference>
<dbReference type="PATRIC" id="fig|1423776.4.peg.1365"/>
<evidence type="ECO:0000313" key="1">
    <source>
        <dbReference type="EMBL" id="KRK97331.1"/>
    </source>
</evidence>
<sequence>MRPMSPAEVAAIPDEQLIFAYCEFFSIAYPIYLNDTDVVHHIREALLTGKPFEPVIEPGIDY</sequence>
<dbReference type="EMBL" id="AZEE01000029">
    <property type="protein sequence ID" value="KRK97331.1"/>
    <property type="molecule type" value="Genomic_DNA"/>
</dbReference>
<reference evidence="1 2" key="1">
    <citation type="journal article" date="2015" name="Genome Announc.">
        <title>Expanding the biotechnology potential of lactobacilli through comparative genomics of 213 strains and associated genera.</title>
        <authorList>
            <person name="Sun Z."/>
            <person name="Harris H.M."/>
            <person name="McCann A."/>
            <person name="Guo C."/>
            <person name="Argimon S."/>
            <person name="Zhang W."/>
            <person name="Yang X."/>
            <person name="Jeffery I.B."/>
            <person name="Cooney J.C."/>
            <person name="Kagawa T.F."/>
            <person name="Liu W."/>
            <person name="Song Y."/>
            <person name="Salvetti E."/>
            <person name="Wrobel A."/>
            <person name="Rasinkangas P."/>
            <person name="Parkhill J."/>
            <person name="Rea M.C."/>
            <person name="O'Sullivan O."/>
            <person name="Ritari J."/>
            <person name="Douillard F.P."/>
            <person name="Paul Ross R."/>
            <person name="Yang R."/>
            <person name="Briner A.E."/>
            <person name="Felis G.E."/>
            <person name="de Vos W.M."/>
            <person name="Barrangou R."/>
            <person name="Klaenhammer T.R."/>
            <person name="Caufield P.W."/>
            <person name="Cui Y."/>
            <person name="Zhang H."/>
            <person name="O'Toole P.W."/>
        </authorList>
    </citation>
    <scope>NUCLEOTIDE SEQUENCE [LARGE SCALE GENOMIC DNA]</scope>
    <source>
        <strain evidence="1 2">DSM 19909</strain>
    </source>
</reference>
<accession>A0A0R1LUS3</accession>
<organism evidence="1 2">
    <name type="scientific">Secundilactobacillus odoratitofui DSM 19909 = JCM 15043</name>
    <dbReference type="NCBI Taxonomy" id="1423776"/>
    <lineage>
        <taxon>Bacteria</taxon>
        <taxon>Bacillati</taxon>
        <taxon>Bacillota</taxon>
        <taxon>Bacilli</taxon>
        <taxon>Lactobacillales</taxon>
        <taxon>Lactobacillaceae</taxon>
        <taxon>Secundilactobacillus</taxon>
    </lineage>
</organism>
<dbReference type="OrthoDB" id="9811425at2"/>
<protein>
    <submittedName>
        <fullName evidence="1">Uncharacterized protein</fullName>
    </submittedName>
</protein>
<gene>
    <name evidence="1" type="ORF">FD04_GL001347</name>
</gene>
<keyword evidence="2" id="KW-1185">Reference proteome</keyword>
<evidence type="ECO:0000313" key="2">
    <source>
        <dbReference type="Proteomes" id="UP000051160"/>
    </source>
</evidence>
<dbReference type="Proteomes" id="UP000051160">
    <property type="component" value="Unassembled WGS sequence"/>
</dbReference>
<comment type="caution">
    <text evidence="1">The sequence shown here is derived from an EMBL/GenBank/DDBJ whole genome shotgun (WGS) entry which is preliminary data.</text>
</comment>
<dbReference type="AlphaFoldDB" id="A0A0R1LUS3"/>
<dbReference type="STRING" id="1423776.FD04_GL001347"/>
<name>A0A0R1LUS3_9LACO</name>